<protein>
    <submittedName>
        <fullName evidence="3">Restriction endonuclease</fullName>
    </submittedName>
</protein>
<reference evidence="4" key="1">
    <citation type="journal article" date="2019" name="PLoS Negl. Trop. Dis.">
        <title>Revisiting the worldwide diversity of Leptospira species in the environment.</title>
        <authorList>
            <person name="Vincent A.T."/>
            <person name="Schiettekatte O."/>
            <person name="Bourhy P."/>
            <person name="Veyrier F.J."/>
            <person name="Picardeau M."/>
        </authorList>
    </citation>
    <scope>NUCLEOTIDE SEQUENCE [LARGE SCALE GENOMIC DNA]</scope>
    <source>
        <strain evidence="4">201800278</strain>
    </source>
</reference>
<accession>A0ABY2LXJ6</accession>
<organism evidence="3 4">
    <name type="scientific">Leptospira montravelensis</name>
    <dbReference type="NCBI Taxonomy" id="2484961"/>
    <lineage>
        <taxon>Bacteria</taxon>
        <taxon>Pseudomonadati</taxon>
        <taxon>Spirochaetota</taxon>
        <taxon>Spirochaetia</taxon>
        <taxon>Leptospirales</taxon>
        <taxon>Leptospiraceae</taxon>
        <taxon>Leptospira</taxon>
    </lineage>
</organism>
<evidence type="ECO:0000259" key="2">
    <source>
        <dbReference type="Pfam" id="PF14338"/>
    </source>
</evidence>
<name>A0ABY2LXJ6_9LEPT</name>
<keyword evidence="3" id="KW-0540">Nuclease</keyword>
<evidence type="ECO:0000259" key="1">
    <source>
        <dbReference type="Pfam" id="PF04471"/>
    </source>
</evidence>
<dbReference type="EMBL" id="RQFO01000002">
    <property type="protein sequence ID" value="TGL06741.1"/>
    <property type="molecule type" value="Genomic_DNA"/>
</dbReference>
<feature type="domain" description="Restriction system protein Mrr-like N-terminal" evidence="2">
    <location>
        <begin position="6"/>
        <end position="90"/>
    </location>
</feature>
<keyword evidence="3" id="KW-0255">Endonuclease</keyword>
<dbReference type="Proteomes" id="UP000297465">
    <property type="component" value="Unassembled WGS sequence"/>
</dbReference>
<sequence length="285" mass="32411">MKLPTYDEMMNPLLNSLKELGGSGTIDEINEKVFNLMQLPNNILEIPHGDKGSRSEVEYRLAWTRTYLKRAGFLENSSRGIWSLTKASKDINELNPKDVVNLVRSISKSEKKEKNEISEFDSNDLDAPEEFQDWRITLKNILFDIKPDAFERLFKRILRESGFHQVEVTGKSGDGGIDGKGIFRIAGFISFNVLFQCKRYRENSITASEIRDFRGALQGRADKGLFVTTSSFTRDAVKEATRDGAPPIDLIDGDALLDKLKELKLGLDIKIVEKIEIKKEWFDSL</sequence>
<keyword evidence="3" id="KW-0378">Hydrolase</keyword>
<dbReference type="InterPro" id="IPR011856">
    <property type="entry name" value="tRNA_endonuc-like_dom_sf"/>
</dbReference>
<dbReference type="Pfam" id="PF04471">
    <property type="entry name" value="Mrr_cat"/>
    <property type="match status" value="1"/>
</dbReference>
<dbReference type="PANTHER" id="PTHR30015">
    <property type="entry name" value="MRR RESTRICTION SYSTEM PROTEIN"/>
    <property type="match status" value="1"/>
</dbReference>
<dbReference type="Gene3D" id="3.40.1350.10">
    <property type="match status" value="1"/>
</dbReference>
<gene>
    <name evidence="3" type="ORF">EHQ31_00785</name>
</gene>
<comment type="caution">
    <text evidence="3">The sequence shown here is derived from an EMBL/GenBank/DDBJ whole genome shotgun (WGS) entry which is preliminary data.</text>
</comment>
<dbReference type="InterPro" id="IPR011335">
    <property type="entry name" value="Restrct_endonuc-II-like"/>
</dbReference>
<dbReference type="InterPro" id="IPR007560">
    <property type="entry name" value="Restrct_endonuc_IV_Mrr"/>
</dbReference>
<dbReference type="RefSeq" id="WP_135568307.1">
    <property type="nucleotide sequence ID" value="NZ_RQFN01000005.1"/>
</dbReference>
<evidence type="ECO:0000313" key="4">
    <source>
        <dbReference type="Proteomes" id="UP000297465"/>
    </source>
</evidence>
<dbReference type="Pfam" id="PF14338">
    <property type="entry name" value="Mrr_N"/>
    <property type="match status" value="1"/>
</dbReference>
<dbReference type="SUPFAM" id="SSF52980">
    <property type="entry name" value="Restriction endonuclease-like"/>
    <property type="match status" value="1"/>
</dbReference>
<dbReference type="GO" id="GO:0004519">
    <property type="term" value="F:endonuclease activity"/>
    <property type="evidence" value="ECO:0007669"/>
    <property type="project" value="UniProtKB-KW"/>
</dbReference>
<dbReference type="InterPro" id="IPR052906">
    <property type="entry name" value="Type_IV_Methyl-Rstrct_Enzyme"/>
</dbReference>
<feature type="domain" description="Restriction endonuclease type IV Mrr" evidence="1">
    <location>
        <begin position="145"/>
        <end position="258"/>
    </location>
</feature>
<evidence type="ECO:0000313" key="3">
    <source>
        <dbReference type="EMBL" id="TGL06741.1"/>
    </source>
</evidence>
<dbReference type="PANTHER" id="PTHR30015:SF7">
    <property type="entry name" value="TYPE IV METHYL-DIRECTED RESTRICTION ENZYME ECOKMRR"/>
    <property type="match status" value="1"/>
</dbReference>
<keyword evidence="4" id="KW-1185">Reference proteome</keyword>
<proteinExistence type="predicted"/>
<dbReference type="InterPro" id="IPR025745">
    <property type="entry name" value="Mrr-like_N_dom"/>
</dbReference>